<reference evidence="4" key="1">
    <citation type="journal article" date="2013" name="PLoS Genet.">
        <title>The genome of Spraguea lophii and the basis of host-microsporidian interactions.</title>
        <authorList>
            <person name="Campbell S.E."/>
            <person name="Williams T.A."/>
            <person name="Yousuf A."/>
            <person name="Soanes D.M."/>
            <person name="Paszkiewicz K.H."/>
            <person name="Williams B.A.P."/>
        </authorList>
    </citation>
    <scope>NUCLEOTIDE SEQUENCE [LARGE SCALE GENOMIC DNA]</scope>
    <source>
        <strain evidence="4">42_110</strain>
    </source>
</reference>
<keyword evidence="2" id="KW-0732">Signal</keyword>
<organism evidence="3 4">
    <name type="scientific">Spraguea lophii (strain 42_110)</name>
    <name type="common">Microsporidian parasite</name>
    <dbReference type="NCBI Taxonomy" id="1358809"/>
    <lineage>
        <taxon>Eukaryota</taxon>
        <taxon>Fungi</taxon>
        <taxon>Fungi incertae sedis</taxon>
        <taxon>Microsporidia</taxon>
        <taxon>Spragueidae</taxon>
        <taxon>Spraguea</taxon>
    </lineage>
</organism>
<dbReference type="InParanoid" id="S7W888"/>
<proteinExistence type="predicted"/>
<comment type="caution">
    <text evidence="3">The sequence shown here is derived from an EMBL/GenBank/DDBJ whole genome shotgun (WGS) entry which is preliminary data.</text>
</comment>
<keyword evidence="4" id="KW-1185">Reference proteome</keyword>
<dbReference type="VEuPathDB" id="MicrosporidiaDB:SLOPH_905"/>
<dbReference type="EMBL" id="ATCN01000420">
    <property type="protein sequence ID" value="EPR79056.1"/>
    <property type="molecule type" value="Genomic_DNA"/>
</dbReference>
<sequence length="374" mass="41659">MNSLYCYIFILSSMFITIHTLSAKDAYKLKNNNVRSNMNIKKLNPYTQRNVLNKPTPNKNMQMSHGMYAKSLISPRTHIDPPNLDSLLIILRNGEKTISDSIPGNINTALNTIKDLINATMDSLKTFIKNEIDTGNAAIETELTTILNTPSPAPPGPTVQPDPLTPTKDDQSDKDQKLAKEINELNIETKNEVDGIVKQTRKELKDEVMNLLNPEEEEIKEDGNSRGHINLRETASKVKNHMKGNNNILYSKINDTITKAYEKSNQIKHDIFGDDEMVYAAITPYKYDPSVIMPLVRTALDTVTNDEITNITAEVDTAMADLETQVMAVLDTLNDTFAPVVEQVTLSEIASMGNALEDRNNAILNQALTIVSTP</sequence>
<feature type="region of interest" description="Disordered" evidence="1">
    <location>
        <begin position="147"/>
        <end position="176"/>
    </location>
</feature>
<feature type="compositionally biased region" description="Pro residues" evidence="1">
    <location>
        <begin position="151"/>
        <end position="164"/>
    </location>
</feature>
<accession>S7W888</accession>
<evidence type="ECO:0000313" key="4">
    <source>
        <dbReference type="Proteomes" id="UP000014978"/>
    </source>
</evidence>
<feature type="chain" id="PRO_5004546738" description="Spore wall protein" evidence="2">
    <location>
        <begin position="24"/>
        <end position="374"/>
    </location>
</feature>
<evidence type="ECO:0008006" key="5">
    <source>
        <dbReference type="Google" id="ProtNLM"/>
    </source>
</evidence>
<dbReference type="Proteomes" id="UP000014978">
    <property type="component" value="Unassembled WGS sequence"/>
</dbReference>
<name>S7W888_SPRLO</name>
<evidence type="ECO:0000256" key="2">
    <source>
        <dbReference type="SAM" id="SignalP"/>
    </source>
</evidence>
<evidence type="ECO:0000313" key="3">
    <source>
        <dbReference type="EMBL" id="EPR79056.1"/>
    </source>
</evidence>
<feature type="compositionally biased region" description="Basic and acidic residues" evidence="1">
    <location>
        <begin position="167"/>
        <end position="176"/>
    </location>
</feature>
<evidence type="ECO:0000256" key="1">
    <source>
        <dbReference type="SAM" id="MobiDB-lite"/>
    </source>
</evidence>
<gene>
    <name evidence="3" type="ORF">SLOPH_905</name>
</gene>
<feature type="signal peptide" evidence="2">
    <location>
        <begin position="1"/>
        <end position="23"/>
    </location>
</feature>
<protein>
    <recommendedName>
        <fullName evidence="5">Spore wall protein</fullName>
    </recommendedName>
</protein>
<dbReference type="HOGENOM" id="CLU_740040_0_0_1"/>
<dbReference type="AlphaFoldDB" id="S7W888"/>